<keyword evidence="6" id="KW-0548">Nucleotidyltransferase</keyword>
<dbReference type="InterPro" id="IPR041588">
    <property type="entry name" value="Integrase_H2C2"/>
</dbReference>
<dbReference type="Gene3D" id="3.30.420.10">
    <property type="entry name" value="Ribonuclease H-like superfamily/Ribonuclease H"/>
    <property type="match status" value="1"/>
</dbReference>
<keyword evidence="16" id="KW-0238">DNA-binding</keyword>
<dbReference type="PROSITE" id="PS50013">
    <property type="entry name" value="CHROMO_2"/>
    <property type="match status" value="1"/>
</dbReference>
<dbReference type="Pfam" id="PF17919">
    <property type="entry name" value="RT_RNaseH_2"/>
    <property type="match status" value="1"/>
</dbReference>
<dbReference type="InterPro" id="IPR000953">
    <property type="entry name" value="Chromo/chromo_shadow_dom"/>
</dbReference>
<dbReference type="PANTHER" id="PTHR37984:SF5">
    <property type="entry name" value="PROTEIN NYNRIN-LIKE"/>
    <property type="match status" value="1"/>
</dbReference>
<dbReference type="CDD" id="cd01647">
    <property type="entry name" value="RT_LTR"/>
    <property type="match status" value="1"/>
</dbReference>
<feature type="compositionally biased region" description="Basic and acidic residues" evidence="20">
    <location>
        <begin position="150"/>
        <end position="159"/>
    </location>
</feature>
<dbReference type="Pfam" id="PF17921">
    <property type="entry name" value="Integrase_H2C2"/>
    <property type="match status" value="1"/>
</dbReference>
<dbReference type="SMART" id="SM00298">
    <property type="entry name" value="CHROMO"/>
    <property type="match status" value="1"/>
</dbReference>
<keyword evidence="11" id="KW-0378">Hydrolase</keyword>
<dbReference type="Pfam" id="PF13650">
    <property type="entry name" value="Asp_protease_2"/>
    <property type="match status" value="1"/>
</dbReference>
<comment type="similarity">
    <text evidence="2">Belongs to the beta type-B retroviral polymerase family. HERV class-II K(HML-2) pol subfamily.</text>
</comment>
<feature type="region of interest" description="Disordered" evidence="20">
    <location>
        <begin position="462"/>
        <end position="483"/>
    </location>
</feature>
<evidence type="ECO:0000256" key="9">
    <source>
        <dbReference type="ARBA" id="ARBA00022750"/>
    </source>
</evidence>
<keyword evidence="10" id="KW-0255">Endonuclease</keyword>
<reference evidence="24 25" key="1">
    <citation type="submission" date="2022-01" db="EMBL/GenBank/DDBJ databases">
        <title>A high-quality chromosome-level genome assembly of rohu carp, Labeo rohita.</title>
        <authorList>
            <person name="Arick M.A. II"/>
            <person name="Hsu C.-Y."/>
            <person name="Magbanua Z."/>
            <person name="Pechanova O."/>
            <person name="Grover C."/>
            <person name="Miller E."/>
            <person name="Thrash A."/>
            <person name="Ezzel L."/>
            <person name="Alam S."/>
            <person name="Benzie J."/>
            <person name="Hamilton M."/>
            <person name="Karsi A."/>
            <person name="Lawrence M.L."/>
            <person name="Peterson D.G."/>
        </authorList>
    </citation>
    <scope>NUCLEOTIDE SEQUENCE [LARGE SCALE GENOMIC DNA]</scope>
    <source>
        <strain evidence="25">BAU-BD-2019</strain>
        <tissue evidence="24">Blood</tissue>
    </source>
</reference>
<dbReference type="InterPro" id="IPR012337">
    <property type="entry name" value="RNaseH-like_sf"/>
</dbReference>
<dbReference type="SUPFAM" id="SSF54160">
    <property type="entry name" value="Chromo domain-like"/>
    <property type="match status" value="1"/>
</dbReference>
<dbReference type="Gene3D" id="2.40.70.10">
    <property type="entry name" value="Acid Proteases"/>
    <property type="match status" value="1"/>
</dbReference>
<dbReference type="PANTHER" id="PTHR37984">
    <property type="entry name" value="PROTEIN CBG26694"/>
    <property type="match status" value="1"/>
</dbReference>
<dbReference type="Gene3D" id="3.30.70.270">
    <property type="match status" value="2"/>
</dbReference>
<dbReference type="InterPro" id="IPR056924">
    <property type="entry name" value="SH3_Tf2-1"/>
</dbReference>
<dbReference type="SUPFAM" id="SSF50630">
    <property type="entry name" value="Acid proteases"/>
    <property type="match status" value="1"/>
</dbReference>
<dbReference type="InterPro" id="IPR043502">
    <property type="entry name" value="DNA/RNA_pol_sf"/>
</dbReference>
<sequence length="1759" mass="196649">MSAIQKMIPLAGSGLSHQVQRYMQMCTLSVADCQKKREIKTFAFEKRPSSRTTLSQITKSGGDEVARTTARHLLEGKMTTFGTKPGKDRTSYWSKSSFCPPPTLRLIPKQITSTGGKKGGAPRVPPPTLMEPADHSTEMEKRQIAISSSSERDKERLTDIRTGPKSRKGRSNNSYSILSLQPARPPACEERDNQGSESSSSETTTGAASRVSILGRQTPTPGPHLFVPDLRTFWCSRRPASYSASCSRLWKRISAPFPLYRYQHNQWKKSLPPDCSLNHRERKYHFQTTSRDLGIVVGESEIHYINWRPWVGESEFHYRRKSRDLYVCHVMPARSAELLISPAQFIRISVPVPVVTLVWSLCGLFVLDVVVSFSCLHRIHAITTGLDSTLSPAILPLHHPNYRTVMEAAGTSQPTMEDYLQDCISRLEKQEKSTSDSGQAIRALVVQVSELTQRMQQLQLPAAPVTPPTPPAPLAALGPSAAAQQLEPRLPPPEVYSGEPNFCRAFLTKCSMHFALQPRTFGSEESKVAFVLTLLTGRAALWGTAVWENQDPCCASFSTLSAEMKRGERSVSDYSIEFRTLAAECQWNEEVQWDMFLHGLADRVQKEIYALDLPANLNGLIDLALRPPRRTRTHAGGSSSAFPGGEGEAEIPGPLFILWSSWTLRFQLPGKRASPTVNLRLLSGGISAKKTSSSATSTLLPVRLRWQNHDLHCTALLDSGAEGNFMDYSFARSNQVPLSPLTDPITVNALNGQTLPKITFVTKPVTLTVSGNHSESIPFYILDSPLAPVVLGHPWLIKHNPRIDWQLQSEKPVDVSNVPVEYLDLKEVFSKSRAASLPPHRPYDCAIELLPGTSPPKGKLYSLSVPEREAMEKYISDSLAAGFIRPSSSPAGAGFFFVGKKDGSLRPCIDYRGLNNITVKNTYPLPLISSAFERLQGASVFTKLDLRNAYHLVRIRRGDEWKTAFNTPRGHFEYLVMPFGLSNSPGVFQALVNDVLRDMVDQFIYVYLDDILIFSSSLQEHVQHVRRVLQRLLENGLFVKAEKCVFHAQSVPFLGYILSAEGIRVDPAKVQAVVDWPTPDSRKALQRFLGFANFYRRFIRNFSQLAAPLTALTSPRTTFRWSDTAEAAFAKLKSRFVSAPILVTPDPSRQFVVEVDASEVGVGAVLSQRSATDDKMHPSAFFSHRLSPAESNYNIGNRELLAVKLALEEWRHWLEGSGVPFIVWTDHKNLEYIKTAKRLNSRQAWWALFFGRFDFTISYRPGSKNVKPDSLSRIFDHTDRPSTPESIFPETLIVSTLTWEVETKVKTALEGVTPPVACPPNRLFVPEELRSEVIQWGHCSNVACHPGVNRTIHVVKQRFWWPLMARDVRSFVLACSVCAIGKTSNRPPDGLLQPLPVPSRPWSHIALDFVTALPPSQGNTVVLTVVDRFSKAAHFIPLPKLPSAKETAVTVVDHVFRLHGLPTDVVSDRGPQFVSKFWQEFCRLLGATVSLSSGFHPQSNGQTERANQDLERTLRCMVTRSPSSWSQQLSMVEYAHNSLPVSSTGLSPFECSLGYQPPIFPSLESEVAVPSAHAFIQRCHRTWTRARETLLQVGARTKAKADRHRSRPPVYVVGSKVWLSTKNIPLRSVSNKLAPKFIGPFPVTKIISPVAVRLKLPPVYRRIHPVFHVSKIKPVFFSRINPPAPVPPPPRLVDGEPTYSVNRILDSRRRGRGYQYLVDWEGYGPEERSWVPARDILDHSLIDDYNQRVRLSGNVRGRS</sequence>
<keyword evidence="5" id="KW-0808">Transferase</keyword>
<evidence type="ECO:0000256" key="18">
    <source>
        <dbReference type="ARBA" id="ARBA00023268"/>
    </source>
</evidence>
<dbReference type="Pfam" id="PF00385">
    <property type="entry name" value="Chromo"/>
    <property type="match status" value="1"/>
</dbReference>
<evidence type="ECO:0000256" key="17">
    <source>
        <dbReference type="ARBA" id="ARBA00023172"/>
    </source>
</evidence>
<feature type="domain" description="Integrase catalytic" evidence="23">
    <location>
        <begin position="1397"/>
        <end position="1556"/>
    </location>
</feature>
<dbReference type="InterPro" id="IPR021109">
    <property type="entry name" value="Peptidase_aspartic_dom_sf"/>
</dbReference>
<gene>
    <name evidence="24" type="ORF">H4Q32_002478</name>
</gene>
<evidence type="ECO:0000259" key="21">
    <source>
        <dbReference type="PROSITE" id="PS50013"/>
    </source>
</evidence>
<dbReference type="InterPro" id="IPR023780">
    <property type="entry name" value="Chromo_domain"/>
</dbReference>
<evidence type="ECO:0000256" key="7">
    <source>
        <dbReference type="ARBA" id="ARBA00022722"/>
    </source>
</evidence>
<keyword evidence="13" id="KW-0229">DNA integration</keyword>
<evidence type="ECO:0000256" key="11">
    <source>
        <dbReference type="ARBA" id="ARBA00022801"/>
    </source>
</evidence>
<evidence type="ECO:0000256" key="15">
    <source>
        <dbReference type="ARBA" id="ARBA00022932"/>
    </source>
</evidence>
<comment type="subcellular location">
    <subcellularLocation>
        <location evidence="1">Nucleus</location>
    </subcellularLocation>
</comment>
<dbReference type="InterPro" id="IPR001584">
    <property type="entry name" value="Integrase_cat-core"/>
</dbReference>
<evidence type="ECO:0000256" key="16">
    <source>
        <dbReference type="ARBA" id="ARBA00023125"/>
    </source>
</evidence>
<dbReference type="Pfam" id="PF00665">
    <property type="entry name" value="rve"/>
    <property type="match status" value="1"/>
</dbReference>
<evidence type="ECO:0000256" key="3">
    <source>
        <dbReference type="ARBA" id="ARBA00012180"/>
    </source>
</evidence>
<name>A0ABQ8MN81_LABRO</name>
<evidence type="ECO:0000256" key="4">
    <source>
        <dbReference type="ARBA" id="ARBA00022670"/>
    </source>
</evidence>
<dbReference type="Gene3D" id="1.10.340.70">
    <property type="match status" value="1"/>
</dbReference>
<evidence type="ECO:0000313" key="25">
    <source>
        <dbReference type="Proteomes" id="UP000830375"/>
    </source>
</evidence>
<feature type="compositionally biased region" description="Pro residues" evidence="20">
    <location>
        <begin position="464"/>
        <end position="473"/>
    </location>
</feature>
<keyword evidence="25" id="KW-1185">Reference proteome</keyword>
<feature type="compositionally biased region" description="Low complexity" evidence="20">
    <location>
        <begin position="474"/>
        <end position="483"/>
    </location>
</feature>
<dbReference type="EC" id="3.1.26.4" evidence="3"/>
<keyword evidence="17" id="KW-0233">DNA recombination</keyword>
<evidence type="ECO:0000256" key="8">
    <source>
        <dbReference type="ARBA" id="ARBA00022723"/>
    </source>
</evidence>
<evidence type="ECO:0000256" key="13">
    <source>
        <dbReference type="ARBA" id="ARBA00022908"/>
    </source>
</evidence>
<dbReference type="CDD" id="cd09274">
    <property type="entry name" value="RNase_HI_RT_Ty3"/>
    <property type="match status" value="1"/>
</dbReference>
<keyword evidence="18" id="KW-0511">Multifunctional enzyme</keyword>
<dbReference type="InterPro" id="IPR043128">
    <property type="entry name" value="Rev_trsase/Diguanyl_cyclase"/>
</dbReference>
<feature type="region of interest" description="Disordered" evidence="20">
    <location>
        <begin position="103"/>
        <end position="221"/>
    </location>
</feature>
<evidence type="ECO:0000256" key="20">
    <source>
        <dbReference type="SAM" id="MobiDB-lite"/>
    </source>
</evidence>
<keyword evidence="7" id="KW-0540">Nuclease</keyword>
<evidence type="ECO:0000256" key="19">
    <source>
        <dbReference type="ARBA" id="ARBA00039658"/>
    </source>
</evidence>
<dbReference type="SUPFAM" id="SSF56672">
    <property type="entry name" value="DNA/RNA polymerases"/>
    <property type="match status" value="1"/>
</dbReference>
<dbReference type="InterPro" id="IPR016197">
    <property type="entry name" value="Chromo-like_dom_sf"/>
</dbReference>
<evidence type="ECO:0000256" key="12">
    <source>
        <dbReference type="ARBA" id="ARBA00022842"/>
    </source>
</evidence>
<dbReference type="Gene3D" id="2.40.50.40">
    <property type="match status" value="1"/>
</dbReference>
<evidence type="ECO:0000256" key="5">
    <source>
        <dbReference type="ARBA" id="ARBA00022679"/>
    </source>
</evidence>
<comment type="caution">
    <text evidence="24">The sequence shown here is derived from an EMBL/GenBank/DDBJ whole genome shotgun (WGS) entry which is preliminary data.</text>
</comment>
<keyword evidence="9" id="KW-0064">Aspartyl protease</keyword>
<dbReference type="EMBL" id="JACTAM010000005">
    <property type="protein sequence ID" value="KAI2664307.1"/>
    <property type="molecule type" value="Genomic_DNA"/>
</dbReference>
<evidence type="ECO:0000256" key="6">
    <source>
        <dbReference type="ARBA" id="ARBA00022695"/>
    </source>
</evidence>
<dbReference type="Proteomes" id="UP000830375">
    <property type="component" value="Unassembled WGS sequence"/>
</dbReference>
<evidence type="ECO:0000256" key="14">
    <source>
        <dbReference type="ARBA" id="ARBA00022918"/>
    </source>
</evidence>
<evidence type="ECO:0000259" key="23">
    <source>
        <dbReference type="PROSITE" id="PS50994"/>
    </source>
</evidence>
<evidence type="ECO:0000256" key="1">
    <source>
        <dbReference type="ARBA" id="ARBA00004123"/>
    </source>
</evidence>
<dbReference type="InterPro" id="IPR041577">
    <property type="entry name" value="RT_RNaseH_2"/>
</dbReference>
<evidence type="ECO:0000256" key="10">
    <source>
        <dbReference type="ARBA" id="ARBA00022759"/>
    </source>
</evidence>
<feature type="compositionally biased region" description="Basic and acidic residues" evidence="20">
    <location>
        <begin position="132"/>
        <end position="143"/>
    </location>
</feature>
<keyword evidence="4" id="KW-0645">Protease</keyword>
<keyword evidence="15" id="KW-0239">DNA-directed DNA polymerase</keyword>
<evidence type="ECO:0000256" key="2">
    <source>
        <dbReference type="ARBA" id="ARBA00010879"/>
    </source>
</evidence>
<dbReference type="Pfam" id="PF00078">
    <property type="entry name" value="RVT_1"/>
    <property type="match status" value="1"/>
</dbReference>
<organism evidence="24 25">
    <name type="scientific">Labeo rohita</name>
    <name type="common">Indian major carp</name>
    <name type="synonym">Cyprinus rohita</name>
    <dbReference type="NCBI Taxonomy" id="84645"/>
    <lineage>
        <taxon>Eukaryota</taxon>
        <taxon>Metazoa</taxon>
        <taxon>Chordata</taxon>
        <taxon>Craniata</taxon>
        <taxon>Vertebrata</taxon>
        <taxon>Euteleostomi</taxon>
        <taxon>Actinopterygii</taxon>
        <taxon>Neopterygii</taxon>
        <taxon>Teleostei</taxon>
        <taxon>Ostariophysi</taxon>
        <taxon>Cypriniformes</taxon>
        <taxon>Cyprinidae</taxon>
        <taxon>Labeoninae</taxon>
        <taxon>Labeonini</taxon>
        <taxon>Labeo</taxon>
    </lineage>
</organism>
<protein>
    <recommendedName>
        <fullName evidence="19">Gypsy retrotransposon integrase-like protein 1</fullName>
        <ecNumber evidence="3">3.1.26.4</ecNumber>
    </recommendedName>
</protein>
<evidence type="ECO:0000259" key="22">
    <source>
        <dbReference type="PROSITE" id="PS50878"/>
    </source>
</evidence>
<feature type="domain" description="Reverse transcriptase" evidence="22">
    <location>
        <begin position="879"/>
        <end position="1058"/>
    </location>
</feature>
<dbReference type="CDD" id="cd00303">
    <property type="entry name" value="retropepsin_like"/>
    <property type="match status" value="1"/>
</dbReference>
<keyword evidence="14" id="KW-0695">RNA-directed DNA polymerase</keyword>
<dbReference type="InterPro" id="IPR050951">
    <property type="entry name" value="Retrovirus_Pol_polyprotein"/>
</dbReference>
<accession>A0ABQ8MN81</accession>
<dbReference type="PROSITE" id="PS50994">
    <property type="entry name" value="INTEGRASE"/>
    <property type="match status" value="1"/>
</dbReference>
<keyword evidence="8" id="KW-0479">Metal-binding</keyword>
<dbReference type="Gene3D" id="3.10.10.10">
    <property type="entry name" value="HIV Type 1 Reverse Transcriptase, subunit A, domain 1"/>
    <property type="match status" value="1"/>
</dbReference>
<dbReference type="InterPro" id="IPR000477">
    <property type="entry name" value="RT_dom"/>
</dbReference>
<proteinExistence type="inferred from homology"/>
<feature type="compositionally biased region" description="Low complexity" evidence="20">
    <location>
        <begin position="195"/>
        <end position="209"/>
    </location>
</feature>
<dbReference type="InterPro" id="IPR036397">
    <property type="entry name" value="RNaseH_sf"/>
</dbReference>
<evidence type="ECO:0000313" key="24">
    <source>
        <dbReference type="EMBL" id="KAI2664307.1"/>
    </source>
</evidence>
<dbReference type="Pfam" id="PF24626">
    <property type="entry name" value="SH3_Tf2-1"/>
    <property type="match status" value="1"/>
</dbReference>
<dbReference type="PROSITE" id="PS50878">
    <property type="entry name" value="RT_POL"/>
    <property type="match status" value="1"/>
</dbReference>
<keyword evidence="12" id="KW-0460">Magnesium</keyword>
<dbReference type="SUPFAM" id="SSF53098">
    <property type="entry name" value="Ribonuclease H-like"/>
    <property type="match status" value="1"/>
</dbReference>
<feature type="domain" description="Chromo" evidence="21">
    <location>
        <begin position="1699"/>
        <end position="1748"/>
    </location>
</feature>